<keyword evidence="1" id="KW-1133">Transmembrane helix</keyword>
<dbReference type="Proteomes" id="UP000641741">
    <property type="component" value="Unassembled WGS sequence"/>
</dbReference>
<sequence>MKNAKGWIGLAVLFAVIGAPQLFWKPSRFGGIFLIALAAGCTGEWLMVRGREKYRVCRVLARVGQVLFSLFVLSFALVQICIIGVHFEENDPAAAPKADYYLTLGALVNPDGQPSAALAARCDAAISVLNANQESRAILCGGQGGDEPRTEAEAMRDYMTAHGADPARLILEDTSSTTIENIANAKKLLPEGAAVAVITNDYHLARARRLLAHAGLGDAGVPAKTPHPSQWAAVRCREYCSIMGLMLTGRW</sequence>
<name>A0ABR7GPD9_9FIRM</name>
<keyword evidence="4" id="KW-1185">Reference proteome</keyword>
<gene>
    <name evidence="3" type="ORF">H8S02_09380</name>
</gene>
<feature type="domain" description="DUF218" evidence="2">
    <location>
        <begin position="113"/>
        <end position="230"/>
    </location>
</feature>
<dbReference type="InterPro" id="IPR014729">
    <property type="entry name" value="Rossmann-like_a/b/a_fold"/>
</dbReference>
<organism evidence="3 4">
    <name type="scientific">Agathobaculum hominis</name>
    <dbReference type="NCBI Taxonomy" id="2763014"/>
    <lineage>
        <taxon>Bacteria</taxon>
        <taxon>Bacillati</taxon>
        <taxon>Bacillota</taxon>
        <taxon>Clostridia</taxon>
        <taxon>Eubacteriales</taxon>
        <taxon>Butyricicoccaceae</taxon>
        <taxon>Agathobaculum</taxon>
    </lineage>
</organism>
<dbReference type="Pfam" id="PF02698">
    <property type="entry name" value="DUF218"/>
    <property type="match status" value="1"/>
</dbReference>
<reference evidence="3 4" key="1">
    <citation type="submission" date="2020-08" db="EMBL/GenBank/DDBJ databases">
        <title>Genome public.</title>
        <authorList>
            <person name="Liu C."/>
            <person name="Sun Q."/>
        </authorList>
    </citation>
    <scope>NUCLEOTIDE SEQUENCE [LARGE SCALE GENOMIC DNA]</scope>
    <source>
        <strain evidence="3 4">M2</strain>
    </source>
</reference>
<evidence type="ECO:0000256" key="1">
    <source>
        <dbReference type="SAM" id="Phobius"/>
    </source>
</evidence>
<dbReference type="Gene3D" id="3.40.50.620">
    <property type="entry name" value="HUPs"/>
    <property type="match status" value="1"/>
</dbReference>
<accession>A0ABR7GPD9</accession>
<evidence type="ECO:0000313" key="3">
    <source>
        <dbReference type="EMBL" id="MBC5696155.1"/>
    </source>
</evidence>
<dbReference type="InterPro" id="IPR051599">
    <property type="entry name" value="Cell_Envelope_Assoc"/>
</dbReference>
<keyword evidence="1" id="KW-0812">Transmembrane</keyword>
<evidence type="ECO:0000313" key="4">
    <source>
        <dbReference type="Proteomes" id="UP000641741"/>
    </source>
</evidence>
<proteinExistence type="predicted"/>
<feature type="transmembrane region" description="Helical" evidence="1">
    <location>
        <begin position="59"/>
        <end position="87"/>
    </location>
</feature>
<dbReference type="RefSeq" id="WP_186970306.1">
    <property type="nucleotide sequence ID" value="NZ_JACOPK010000008.1"/>
</dbReference>
<dbReference type="InterPro" id="IPR003848">
    <property type="entry name" value="DUF218"/>
</dbReference>
<evidence type="ECO:0000259" key="2">
    <source>
        <dbReference type="Pfam" id="PF02698"/>
    </source>
</evidence>
<dbReference type="PANTHER" id="PTHR30336">
    <property type="entry name" value="INNER MEMBRANE PROTEIN, PROBABLE PERMEASE"/>
    <property type="match status" value="1"/>
</dbReference>
<feature type="transmembrane region" description="Helical" evidence="1">
    <location>
        <begin position="28"/>
        <end position="47"/>
    </location>
</feature>
<dbReference type="CDD" id="cd06259">
    <property type="entry name" value="YdcF-like"/>
    <property type="match status" value="1"/>
</dbReference>
<keyword evidence="1" id="KW-0472">Membrane</keyword>
<dbReference type="PANTHER" id="PTHR30336:SF4">
    <property type="entry name" value="ENVELOPE BIOGENESIS FACTOR ELYC"/>
    <property type="match status" value="1"/>
</dbReference>
<dbReference type="EMBL" id="JACOPK010000008">
    <property type="protein sequence ID" value="MBC5696155.1"/>
    <property type="molecule type" value="Genomic_DNA"/>
</dbReference>
<protein>
    <submittedName>
        <fullName evidence="3">YdcF family protein</fullName>
    </submittedName>
</protein>
<comment type="caution">
    <text evidence="3">The sequence shown here is derived from an EMBL/GenBank/DDBJ whole genome shotgun (WGS) entry which is preliminary data.</text>
</comment>